<dbReference type="PIRSF" id="PIRSF036407">
    <property type="entry name" value="Selenphspht_syn"/>
    <property type="match status" value="1"/>
</dbReference>
<name>A0A562UR66_9ACTN</name>
<evidence type="ECO:0000256" key="1">
    <source>
        <dbReference type="ARBA" id="ARBA00008026"/>
    </source>
</evidence>
<dbReference type="GO" id="GO:0005524">
    <property type="term" value="F:ATP binding"/>
    <property type="evidence" value="ECO:0007669"/>
    <property type="project" value="UniProtKB-UniRule"/>
</dbReference>
<evidence type="ECO:0000259" key="10">
    <source>
        <dbReference type="Pfam" id="PF00586"/>
    </source>
</evidence>
<dbReference type="Gene3D" id="3.90.650.10">
    <property type="entry name" value="PurM-like C-terminal domain"/>
    <property type="match status" value="1"/>
</dbReference>
<dbReference type="CDD" id="cd02195">
    <property type="entry name" value="SelD"/>
    <property type="match status" value="1"/>
</dbReference>
<dbReference type="InterPro" id="IPR036676">
    <property type="entry name" value="PurM-like_C_sf"/>
</dbReference>
<dbReference type="EMBL" id="VLLL01000008">
    <property type="protein sequence ID" value="TWJ08110.1"/>
    <property type="molecule type" value="Genomic_DNA"/>
</dbReference>
<dbReference type="PANTHER" id="PTHR10256">
    <property type="entry name" value="SELENIDE, WATER DIKINASE"/>
    <property type="match status" value="1"/>
</dbReference>
<keyword evidence="7 9" id="KW-0460">Magnesium</keyword>
<evidence type="ECO:0000256" key="9">
    <source>
        <dbReference type="HAMAP-Rule" id="MF_00625"/>
    </source>
</evidence>
<dbReference type="AlphaFoldDB" id="A0A562UR66"/>
<evidence type="ECO:0000313" key="13">
    <source>
        <dbReference type="Proteomes" id="UP000321617"/>
    </source>
</evidence>
<evidence type="ECO:0000256" key="4">
    <source>
        <dbReference type="ARBA" id="ARBA00022741"/>
    </source>
</evidence>
<feature type="domain" description="PurM-like C-terminal" evidence="11">
    <location>
        <begin position="224"/>
        <end position="313"/>
    </location>
</feature>
<evidence type="ECO:0000259" key="11">
    <source>
        <dbReference type="Pfam" id="PF02769"/>
    </source>
</evidence>
<dbReference type="NCBIfam" id="TIGR00476">
    <property type="entry name" value="selD"/>
    <property type="match status" value="1"/>
</dbReference>
<evidence type="ECO:0000256" key="8">
    <source>
        <dbReference type="ARBA" id="ARBA00023266"/>
    </source>
</evidence>
<dbReference type="SUPFAM" id="SSF56042">
    <property type="entry name" value="PurM C-terminal domain-like"/>
    <property type="match status" value="1"/>
</dbReference>
<feature type="binding site" description="in other chain" evidence="9">
    <location>
        <position position="122"/>
    </location>
    <ligand>
        <name>ATP</name>
        <dbReference type="ChEBI" id="CHEBI:30616"/>
        <note>ligand shared between dimeric partners</note>
    </ligand>
</feature>
<proteinExistence type="inferred from homology"/>
<feature type="domain" description="PurM-like N-terminal" evidence="10">
    <location>
        <begin position="103"/>
        <end position="211"/>
    </location>
</feature>
<dbReference type="Proteomes" id="UP000321617">
    <property type="component" value="Unassembled WGS sequence"/>
</dbReference>
<dbReference type="NCBIfam" id="NF002098">
    <property type="entry name" value="PRK00943.1"/>
    <property type="match status" value="1"/>
</dbReference>
<dbReference type="Gene3D" id="3.30.1330.10">
    <property type="entry name" value="PurM-like, N-terminal domain"/>
    <property type="match status" value="1"/>
</dbReference>
<feature type="binding site" description="in other chain" evidence="9">
    <location>
        <position position="145"/>
    </location>
    <ligand>
        <name>ATP</name>
        <dbReference type="ChEBI" id="CHEBI:30616"/>
        <note>ligand shared between dimeric partners</note>
    </ligand>
</feature>
<comment type="cofactor">
    <cofactor evidence="9">
        <name>Mg(2+)</name>
        <dbReference type="ChEBI" id="CHEBI:18420"/>
    </cofactor>
    <text evidence="9">Binds 1 Mg(2+) ion per monomer.</text>
</comment>
<evidence type="ECO:0000256" key="5">
    <source>
        <dbReference type="ARBA" id="ARBA00022777"/>
    </source>
</evidence>
<keyword evidence="6 9" id="KW-0067">ATP-binding</keyword>
<comment type="function">
    <text evidence="9">Synthesizes selenophosphate from selenide and ATP.</text>
</comment>
<feature type="binding site" evidence="9">
    <location>
        <position position="278"/>
    </location>
    <ligand>
        <name>Mg(2+)</name>
        <dbReference type="ChEBI" id="CHEBI:18420"/>
    </ligand>
</feature>
<feature type="binding site" evidence="9">
    <location>
        <position position="145"/>
    </location>
    <ligand>
        <name>Mg(2+)</name>
        <dbReference type="ChEBI" id="CHEBI:18420"/>
    </ligand>
</feature>
<dbReference type="InterPro" id="IPR016188">
    <property type="entry name" value="PurM-like_N"/>
</dbReference>
<dbReference type="Pfam" id="PF02769">
    <property type="entry name" value="AIRS_C"/>
    <property type="match status" value="1"/>
</dbReference>
<comment type="caution">
    <text evidence="12">The sequence shown here is derived from an EMBL/GenBank/DDBJ whole genome shotgun (WGS) entry which is preliminary data.</text>
</comment>
<feature type="binding site" evidence="9">
    <location>
        <begin position="193"/>
        <end position="195"/>
    </location>
    <ligand>
        <name>ATP</name>
        <dbReference type="ChEBI" id="CHEBI:30616"/>
        <note>ligand shared between dimeric partners</note>
    </ligand>
</feature>
<feature type="binding site" description="in other chain" evidence="9">
    <location>
        <position position="68"/>
    </location>
    <ligand>
        <name>ATP</name>
        <dbReference type="ChEBI" id="CHEBI:30616"/>
        <note>ligand shared between dimeric partners</note>
    </ligand>
</feature>
<evidence type="ECO:0000256" key="6">
    <source>
        <dbReference type="ARBA" id="ARBA00022840"/>
    </source>
</evidence>
<evidence type="ECO:0000313" key="12">
    <source>
        <dbReference type="EMBL" id="TWJ08110.1"/>
    </source>
</evidence>
<dbReference type="Pfam" id="PF00586">
    <property type="entry name" value="AIRS"/>
    <property type="match status" value="1"/>
</dbReference>
<keyword evidence="5 9" id="KW-0418">Kinase</keyword>
<dbReference type="InterPro" id="IPR004536">
    <property type="entry name" value="SPS/SelD"/>
</dbReference>
<feature type="active site" evidence="9">
    <location>
        <position position="65"/>
    </location>
</feature>
<dbReference type="HAMAP" id="MF_00625">
    <property type="entry name" value="SelD"/>
    <property type="match status" value="1"/>
</dbReference>
<dbReference type="FunFam" id="3.30.1330.10:FF:000003">
    <property type="entry name" value="Selenide, water dikinase"/>
    <property type="match status" value="1"/>
</dbReference>
<keyword evidence="13" id="KW-1185">Reference proteome</keyword>
<keyword evidence="3 9" id="KW-0479">Metal-binding</keyword>
<dbReference type="InterPro" id="IPR010918">
    <property type="entry name" value="PurM-like_C_dom"/>
</dbReference>
<feature type="binding site" evidence="9">
    <location>
        <position position="105"/>
    </location>
    <ligand>
        <name>Mg(2+)</name>
        <dbReference type="ChEBI" id="CHEBI:18420"/>
    </ligand>
</feature>
<gene>
    <name evidence="9" type="primary">selD</name>
    <name evidence="12" type="ORF">LX16_4330</name>
</gene>
<protein>
    <recommendedName>
        <fullName evidence="9">Selenide, water dikinase</fullName>
        <ecNumber evidence="9">2.7.9.3</ecNumber>
    </recommendedName>
    <alternativeName>
        <fullName evidence="9">Selenium donor protein</fullName>
    </alternativeName>
    <alternativeName>
        <fullName evidence="9">Selenophosphate synthase</fullName>
    </alternativeName>
</protein>
<organism evidence="12 13">
    <name type="scientific">Stackebrandtia albiflava</name>
    <dbReference type="NCBI Taxonomy" id="406432"/>
    <lineage>
        <taxon>Bacteria</taxon>
        <taxon>Bacillati</taxon>
        <taxon>Actinomycetota</taxon>
        <taxon>Actinomycetes</taxon>
        <taxon>Glycomycetales</taxon>
        <taxon>Glycomycetaceae</taxon>
        <taxon>Stackebrandtia</taxon>
    </lineage>
</organism>
<dbReference type="GO" id="GO:0000287">
    <property type="term" value="F:magnesium ion binding"/>
    <property type="evidence" value="ECO:0007669"/>
    <property type="project" value="UniProtKB-UniRule"/>
</dbReference>
<dbReference type="InterPro" id="IPR023061">
    <property type="entry name" value="SelD_I"/>
</dbReference>
<evidence type="ECO:0000256" key="7">
    <source>
        <dbReference type="ARBA" id="ARBA00022842"/>
    </source>
</evidence>
<evidence type="ECO:0000256" key="3">
    <source>
        <dbReference type="ARBA" id="ARBA00022723"/>
    </source>
</evidence>
<feature type="binding site" description="in other chain" evidence="9">
    <location>
        <begin position="102"/>
        <end position="104"/>
    </location>
    <ligand>
        <name>ATP</name>
        <dbReference type="ChEBI" id="CHEBI:30616"/>
        <note>ligand shared between dimeric partners</note>
    </ligand>
</feature>
<dbReference type="EC" id="2.7.9.3" evidence="9"/>
<dbReference type="SUPFAM" id="SSF55326">
    <property type="entry name" value="PurM N-terminal domain-like"/>
    <property type="match status" value="1"/>
</dbReference>
<dbReference type="GO" id="GO:0005737">
    <property type="term" value="C:cytoplasm"/>
    <property type="evidence" value="ECO:0007669"/>
    <property type="project" value="TreeGrafter"/>
</dbReference>
<reference evidence="12 13" key="1">
    <citation type="journal article" date="2013" name="Stand. Genomic Sci.">
        <title>Genomic Encyclopedia of Type Strains, Phase I: The one thousand microbial genomes (KMG-I) project.</title>
        <authorList>
            <person name="Kyrpides N.C."/>
            <person name="Woyke T."/>
            <person name="Eisen J.A."/>
            <person name="Garrity G."/>
            <person name="Lilburn T.G."/>
            <person name="Beck B.J."/>
            <person name="Whitman W.B."/>
            <person name="Hugenholtz P."/>
            <person name="Klenk H.P."/>
        </authorList>
    </citation>
    <scope>NUCLEOTIDE SEQUENCE [LARGE SCALE GENOMIC DNA]</scope>
    <source>
        <strain evidence="12 13">DSM 45044</strain>
    </source>
</reference>
<keyword evidence="4 9" id="KW-0547">Nucleotide-binding</keyword>
<dbReference type="GO" id="GO:0004756">
    <property type="term" value="F:selenide, water dikinase activity"/>
    <property type="evidence" value="ECO:0007669"/>
    <property type="project" value="UniProtKB-UniRule"/>
</dbReference>
<dbReference type="PANTHER" id="PTHR10256:SF0">
    <property type="entry name" value="INACTIVE SELENIDE, WATER DIKINASE-LIKE PROTEIN-RELATED"/>
    <property type="match status" value="1"/>
</dbReference>
<evidence type="ECO:0000256" key="2">
    <source>
        <dbReference type="ARBA" id="ARBA00022679"/>
    </source>
</evidence>
<dbReference type="GO" id="GO:0016260">
    <property type="term" value="P:selenocysteine biosynthetic process"/>
    <property type="evidence" value="ECO:0007669"/>
    <property type="project" value="InterPro"/>
</dbReference>
<comment type="similarity">
    <text evidence="1 9">Belongs to the selenophosphate synthase 1 family. Class I subfamily.</text>
</comment>
<dbReference type="InterPro" id="IPR036921">
    <property type="entry name" value="PurM-like_N_sf"/>
</dbReference>
<comment type="catalytic activity">
    <reaction evidence="9">
        <text>hydrogenselenide + ATP + H2O = selenophosphate + AMP + phosphate + 2 H(+)</text>
        <dbReference type="Rhea" id="RHEA:18737"/>
        <dbReference type="ChEBI" id="CHEBI:15377"/>
        <dbReference type="ChEBI" id="CHEBI:15378"/>
        <dbReference type="ChEBI" id="CHEBI:16144"/>
        <dbReference type="ChEBI" id="CHEBI:29317"/>
        <dbReference type="ChEBI" id="CHEBI:30616"/>
        <dbReference type="ChEBI" id="CHEBI:43474"/>
        <dbReference type="ChEBI" id="CHEBI:456215"/>
        <dbReference type="EC" id="2.7.9.3"/>
    </reaction>
</comment>
<feature type="site" description="Important for catalytic activity" evidence="9">
    <location>
        <position position="68"/>
    </location>
</feature>
<accession>A0A562UR66</accession>
<sequence length="384" mass="39788">MPTSERLWRRRTGIEPARPGDPAASILKIVRATRHLPASVEECMTDVDTAPERPRLTGFARGGGCACKIPPGELDTLLATVSGRVTPVRRPAAELLVGLEGGGDDAAVVRLDAERAVVTTADFFTPVVDDPYDWGRIAAANALSDVYAMGGVPLSAVNLLGWPRELLPLDLAGEVLRGGVDTAHSAGCHVAGGHSVDDPEPRYGMSVVGVVHPDRMLRVDAAEAGLPLTLTKPLGIGVLNSRHKATGTVFPEAVATMTALNAAASAAAVEAGIRAATDVTGFGLLGHLYKLVRASGLTAVVDSAAVPYLADARPAAEAGYVSGGTRRNLDWVSPHVEFGTVGELDRLLLADAQTSGGLLLAGELPGHPVIGELVPRGEHAVVVR</sequence>
<comment type="subunit">
    <text evidence="9">Homodimer.</text>
</comment>
<keyword evidence="2 9" id="KW-0808">Transferase</keyword>
<keyword evidence="8 9" id="KW-0711">Selenium</keyword>